<sequence>MASTEIENSPIEMVKFNVVGIDICQAIV</sequence>
<proteinExistence type="predicted"/>
<dbReference type="AlphaFoldDB" id="A0A8S3G7D8"/>
<evidence type="ECO:0000313" key="1">
    <source>
        <dbReference type="EMBL" id="CAF5152971.1"/>
    </source>
</evidence>
<feature type="non-terminal residue" evidence="1">
    <location>
        <position position="28"/>
    </location>
</feature>
<organism evidence="1 2">
    <name type="scientific">Rotaria magnacalcarata</name>
    <dbReference type="NCBI Taxonomy" id="392030"/>
    <lineage>
        <taxon>Eukaryota</taxon>
        <taxon>Metazoa</taxon>
        <taxon>Spiralia</taxon>
        <taxon>Gnathifera</taxon>
        <taxon>Rotifera</taxon>
        <taxon>Eurotatoria</taxon>
        <taxon>Bdelloidea</taxon>
        <taxon>Philodinida</taxon>
        <taxon>Philodinidae</taxon>
        <taxon>Rotaria</taxon>
    </lineage>
</organism>
<accession>A0A8S3G7D8</accession>
<dbReference type="EMBL" id="CAJOBH010259117">
    <property type="protein sequence ID" value="CAF5152971.1"/>
    <property type="molecule type" value="Genomic_DNA"/>
</dbReference>
<protein>
    <submittedName>
        <fullName evidence="1">Uncharacterized protein</fullName>
    </submittedName>
</protein>
<gene>
    <name evidence="1" type="ORF">BYL167_LOCUS72702</name>
</gene>
<evidence type="ECO:0000313" key="2">
    <source>
        <dbReference type="Proteomes" id="UP000681967"/>
    </source>
</evidence>
<comment type="caution">
    <text evidence="1">The sequence shown here is derived from an EMBL/GenBank/DDBJ whole genome shotgun (WGS) entry which is preliminary data.</text>
</comment>
<name>A0A8S3G7D8_9BILA</name>
<reference evidence="1" key="1">
    <citation type="submission" date="2021-02" db="EMBL/GenBank/DDBJ databases">
        <authorList>
            <person name="Nowell W R."/>
        </authorList>
    </citation>
    <scope>NUCLEOTIDE SEQUENCE</scope>
</reference>
<dbReference type="Proteomes" id="UP000681967">
    <property type="component" value="Unassembled WGS sequence"/>
</dbReference>